<dbReference type="InterPro" id="IPR004265">
    <property type="entry name" value="Dirigent"/>
</dbReference>
<proteinExistence type="inferred from homology"/>
<comment type="subcellular location">
    <subcellularLocation>
        <location evidence="1">Secreted</location>
        <location evidence="1">Extracellular space</location>
        <location evidence="1">Apoplast</location>
    </subcellularLocation>
</comment>
<comment type="function">
    <text evidence="1">Dirigent proteins impart stereoselectivity on the phenoxy radical-coupling reaction, yielding optically active lignans from two molecules of coniferyl alcohol in the biosynthesis of lignans, flavonolignans, and alkaloids and thus plays a central role in plant secondary metabolism.</text>
</comment>
<sequence length="72" mass="7623">MSMSFVFVDGPNNSSCISLLGNNRSIVPVRKMPIVGGTGEFLLTGGYAIGQMHRANFKSGDAIIGCNVIVVY</sequence>
<evidence type="ECO:0000313" key="3">
    <source>
        <dbReference type="Proteomes" id="UP000236630"/>
    </source>
</evidence>
<evidence type="ECO:0000256" key="1">
    <source>
        <dbReference type="RuleBase" id="RU363099"/>
    </source>
</evidence>
<dbReference type="GO" id="GO:0048046">
    <property type="term" value="C:apoplast"/>
    <property type="evidence" value="ECO:0007669"/>
    <property type="project" value="UniProtKB-SubCell"/>
</dbReference>
<comment type="caution">
    <text evidence="2">The sequence shown here is derived from an EMBL/GenBank/DDBJ whole genome shotgun (WGS) entry which is preliminary data.</text>
</comment>
<dbReference type="AlphaFoldDB" id="A0A2H5QTI1"/>
<keyword evidence="3" id="KW-1185">Reference proteome</keyword>
<accession>A0A2H5QTI1</accession>
<organism evidence="2 3">
    <name type="scientific">Citrus unshiu</name>
    <name type="common">Satsuma mandarin</name>
    <name type="synonym">Citrus nobilis var. unshiu</name>
    <dbReference type="NCBI Taxonomy" id="55188"/>
    <lineage>
        <taxon>Eukaryota</taxon>
        <taxon>Viridiplantae</taxon>
        <taxon>Streptophyta</taxon>
        <taxon>Embryophyta</taxon>
        <taxon>Tracheophyta</taxon>
        <taxon>Spermatophyta</taxon>
        <taxon>Magnoliopsida</taxon>
        <taxon>eudicotyledons</taxon>
        <taxon>Gunneridae</taxon>
        <taxon>Pentapetalae</taxon>
        <taxon>rosids</taxon>
        <taxon>malvids</taxon>
        <taxon>Sapindales</taxon>
        <taxon>Rutaceae</taxon>
        <taxon>Aurantioideae</taxon>
        <taxon>Citrus</taxon>
    </lineage>
</organism>
<dbReference type="EMBL" id="BDQV01000779">
    <property type="protein sequence ID" value="GAY67928.1"/>
    <property type="molecule type" value="Genomic_DNA"/>
</dbReference>
<dbReference type="STRING" id="55188.A0A2H5QTI1"/>
<dbReference type="Proteomes" id="UP000236630">
    <property type="component" value="Unassembled WGS sequence"/>
</dbReference>
<comment type="similarity">
    <text evidence="1">Belongs to the plant dirigent protein family.</text>
</comment>
<evidence type="ECO:0000313" key="2">
    <source>
        <dbReference type="EMBL" id="GAY67928.1"/>
    </source>
</evidence>
<reference evidence="2 3" key="1">
    <citation type="journal article" date="2017" name="Front. Genet.">
        <title>Draft sequencing of the heterozygous diploid genome of Satsuma (Citrus unshiu Marc.) using a hybrid assembly approach.</title>
        <authorList>
            <person name="Shimizu T."/>
            <person name="Tanizawa Y."/>
            <person name="Mochizuki T."/>
            <person name="Nagasaki H."/>
            <person name="Yoshioka T."/>
            <person name="Toyoda A."/>
            <person name="Fujiyama A."/>
            <person name="Kaminuma E."/>
            <person name="Nakamura Y."/>
        </authorList>
    </citation>
    <scope>NUCLEOTIDE SEQUENCE [LARGE SCALE GENOMIC DNA]</scope>
    <source>
        <strain evidence="3">cv. Miyagawa wase</strain>
    </source>
</reference>
<comment type="subunit">
    <text evidence="1">Homodimer.</text>
</comment>
<protein>
    <recommendedName>
        <fullName evidence="1">Dirigent protein</fullName>
    </recommendedName>
</protein>
<gene>
    <name evidence="2" type="ORF">CUMW_260230</name>
</gene>
<name>A0A2H5QTI1_CITUN</name>
<keyword evidence="1" id="KW-0964">Secreted</keyword>
<dbReference type="Pfam" id="PF03018">
    <property type="entry name" value="Dirigent"/>
    <property type="match status" value="1"/>
</dbReference>
<dbReference type="PANTHER" id="PTHR21495">
    <property type="entry name" value="NUCLEOPORIN-RELATED"/>
    <property type="match status" value="1"/>
</dbReference>
<keyword evidence="1" id="KW-0052">Apoplast</keyword>